<dbReference type="Gene3D" id="3.30.530.20">
    <property type="match status" value="1"/>
</dbReference>
<comment type="similarity">
    <text evidence="1">Belongs to the AHA1 family.</text>
</comment>
<dbReference type="AlphaFoldDB" id="A0A1E8CJC5"/>
<dbReference type="Proteomes" id="UP000175669">
    <property type="component" value="Unassembled WGS sequence"/>
</dbReference>
<dbReference type="Pfam" id="PF08327">
    <property type="entry name" value="AHSA1"/>
    <property type="match status" value="1"/>
</dbReference>
<protein>
    <recommendedName>
        <fullName evidence="2">Activator of Hsp90 ATPase homologue 1/2-like C-terminal domain-containing protein</fullName>
    </recommendedName>
</protein>
<proteinExistence type="inferred from homology"/>
<keyword evidence="4" id="KW-1185">Reference proteome</keyword>
<dbReference type="InterPro" id="IPR013538">
    <property type="entry name" value="ASHA1/2-like_C"/>
</dbReference>
<evidence type="ECO:0000313" key="3">
    <source>
        <dbReference type="EMBL" id="OFE12566.1"/>
    </source>
</evidence>
<comment type="caution">
    <text evidence="3">The sequence shown here is derived from an EMBL/GenBank/DDBJ whole genome shotgun (WGS) entry which is preliminary data.</text>
</comment>
<dbReference type="OrthoDB" id="9800600at2"/>
<evidence type="ECO:0000259" key="2">
    <source>
        <dbReference type="Pfam" id="PF08327"/>
    </source>
</evidence>
<sequence length="161" mass="18221">MKNQGKTSDQQTQDSIVKLVDIKAPVPRVWQAISDHRQFGEWFRVKLNEPFVAGEKSTGVTTYPGYEGYEWLAIVETVTPESLLAFHWYHEGEGSELALNEEPTTRVEFHLQAIAGGTRLTITESGLSALPESRRQDIIRSNTQGWDIQADHIREFVAEHA</sequence>
<dbReference type="InterPro" id="IPR023393">
    <property type="entry name" value="START-like_dom_sf"/>
</dbReference>
<organism evidence="3 4">
    <name type="scientific">Pseudohongiella acticola</name>
    <dbReference type="NCBI Taxonomy" id="1524254"/>
    <lineage>
        <taxon>Bacteria</taxon>
        <taxon>Pseudomonadati</taxon>
        <taxon>Pseudomonadota</taxon>
        <taxon>Gammaproteobacteria</taxon>
        <taxon>Pseudomonadales</taxon>
        <taxon>Pseudohongiellaceae</taxon>
        <taxon>Pseudohongiella</taxon>
    </lineage>
</organism>
<dbReference type="EMBL" id="MASR01000001">
    <property type="protein sequence ID" value="OFE12566.1"/>
    <property type="molecule type" value="Genomic_DNA"/>
</dbReference>
<dbReference type="CDD" id="cd08898">
    <property type="entry name" value="SRPBCC_CalC_Aha1-like_5"/>
    <property type="match status" value="1"/>
</dbReference>
<feature type="domain" description="Activator of Hsp90 ATPase homologue 1/2-like C-terminal" evidence="2">
    <location>
        <begin position="23"/>
        <end position="157"/>
    </location>
</feature>
<gene>
    <name evidence="3" type="ORF">PHACT_04960</name>
</gene>
<evidence type="ECO:0000313" key="4">
    <source>
        <dbReference type="Proteomes" id="UP000175669"/>
    </source>
</evidence>
<reference evidence="4" key="1">
    <citation type="submission" date="2016-07" db="EMBL/GenBank/DDBJ databases">
        <authorList>
            <person name="Florea S."/>
            <person name="Webb J.S."/>
            <person name="Jaromczyk J."/>
            <person name="Schardl C.L."/>
        </authorList>
    </citation>
    <scope>NUCLEOTIDE SEQUENCE [LARGE SCALE GENOMIC DNA]</scope>
    <source>
        <strain evidence="4">KCTC 42131</strain>
    </source>
</reference>
<dbReference type="RefSeq" id="WP_070116177.1">
    <property type="nucleotide sequence ID" value="NZ_MASR01000001.1"/>
</dbReference>
<dbReference type="SUPFAM" id="SSF55961">
    <property type="entry name" value="Bet v1-like"/>
    <property type="match status" value="1"/>
</dbReference>
<accession>A0A1E8CJC5</accession>
<name>A0A1E8CJC5_9GAMM</name>
<dbReference type="STRING" id="1524254.PHACT_04960"/>
<evidence type="ECO:0000256" key="1">
    <source>
        <dbReference type="ARBA" id="ARBA00006817"/>
    </source>
</evidence>